<dbReference type="AlphaFoldDB" id="A0AAW1L7C1"/>
<evidence type="ECO:0000256" key="2">
    <source>
        <dbReference type="ARBA" id="ARBA00022723"/>
    </source>
</evidence>
<gene>
    <name evidence="9" type="ORF">QE152_g15551</name>
</gene>
<feature type="domain" description="C2H2-type" evidence="8">
    <location>
        <begin position="150"/>
        <end position="177"/>
    </location>
</feature>
<dbReference type="Pfam" id="PF00096">
    <property type="entry name" value="zf-C2H2"/>
    <property type="match status" value="3"/>
</dbReference>
<feature type="domain" description="C2H2-type" evidence="8">
    <location>
        <begin position="309"/>
        <end position="336"/>
    </location>
</feature>
<evidence type="ECO:0000256" key="6">
    <source>
        <dbReference type="ARBA" id="ARBA00023242"/>
    </source>
</evidence>
<dbReference type="Gene3D" id="3.30.160.60">
    <property type="entry name" value="Classic Zinc Finger"/>
    <property type="match status" value="2"/>
</dbReference>
<evidence type="ECO:0000313" key="10">
    <source>
        <dbReference type="Proteomes" id="UP001458880"/>
    </source>
</evidence>
<dbReference type="InterPro" id="IPR050888">
    <property type="entry name" value="ZnF_C2H2-type_TF"/>
</dbReference>
<feature type="domain" description="C2H2-type" evidence="8">
    <location>
        <begin position="179"/>
        <end position="207"/>
    </location>
</feature>
<evidence type="ECO:0000256" key="4">
    <source>
        <dbReference type="ARBA" id="ARBA00022771"/>
    </source>
</evidence>
<dbReference type="PROSITE" id="PS00028">
    <property type="entry name" value="ZINC_FINGER_C2H2_1"/>
    <property type="match status" value="1"/>
</dbReference>
<keyword evidence="4 7" id="KW-0863">Zinc-finger</keyword>
<comment type="caution">
    <text evidence="9">The sequence shown here is derived from an EMBL/GenBank/DDBJ whole genome shotgun (WGS) entry which is preliminary data.</text>
</comment>
<keyword evidence="10" id="KW-1185">Reference proteome</keyword>
<keyword evidence="5" id="KW-0862">Zinc</keyword>
<keyword evidence="2" id="KW-0479">Metal-binding</keyword>
<evidence type="ECO:0000259" key="8">
    <source>
        <dbReference type="PROSITE" id="PS50157"/>
    </source>
</evidence>
<evidence type="ECO:0000256" key="3">
    <source>
        <dbReference type="ARBA" id="ARBA00022737"/>
    </source>
</evidence>
<dbReference type="EMBL" id="JASPKY010000154">
    <property type="protein sequence ID" value="KAK9730013.1"/>
    <property type="molecule type" value="Genomic_DNA"/>
</dbReference>
<evidence type="ECO:0000256" key="1">
    <source>
        <dbReference type="ARBA" id="ARBA00004123"/>
    </source>
</evidence>
<dbReference type="PANTHER" id="PTHR24406">
    <property type="entry name" value="TRANSCRIPTIONAL REPRESSOR CTCFL-RELATED"/>
    <property type="match status" value="1"/>
</dbReference>
<dbReference type="InterPro" id="IPR036236">
    <property type="entry name" value="Znf_C2H2_sf"/>
</dbReference>
<dbReference type="PROSITE" id="PS50157">
    <property type="entry name" value="ZINC_FINGER_C2H2_2"/>
    <property type="match status" value="4"/>
</dbReference>
<evidence type="ECO:0000256" key="5">
    <source>
        <dbReference type="ARBA" id="ARBA00022833"/>
    </source>
</evidence>
<evidence type="ECO:0000256" key="7">
    <source>
        <dbReference type="PROSITE-ProRule" id="PRU00042"/>
    </source>
</evidence>
<accession>A0AAW1L7C1</accession>
<name>A0AAW1L7C1_POPJA</name>
<keyword evidence="3" id="KW-0677">Repeat</keyword>
<organism evidence="9 10">
    <name type="scientific">Popillia japonica</name>
    <name type="common">Japanese beetle</name>
    <dbReference type="NCBI Taxonomy" id="7064"/>
    <lineage>
        <taxon>Eukaryota</taxon>
        <taxon>Metazoa</taxon>
        <taxon>Ecdysozoa</taxon>
        <taxon>Arthropoda</taxon>
        <taxon>Hexapoda</taxon>
        <taxon>Insecta</taxon>
        <taxon>Pterygota</taxon>
        <taxon>Neoptera</taxon>
        <taxon>Endopterygota</taxon>
        <taxon>Coleoptera</taxon>
        <taxon>Polyphaga</taxon>
        <taxon>Scarabaeiformia</taxon>
        <taxon>Scarabaeidae</taxon>
        <taxon>Rutelinae</taxon>
        <taxon>Popillia</taxon>
    </lineage>
</organism>
<dbReference type="GO" id="GO:0005634">
    <property type="term" value="C:nucleus"/>
    <property type="evidence" value="ECO:0007669"/>
    <property type="project" value="UniProtKB-SubCell"/>
</dbReference>
<dbReference type="SUPFAM" id="SSF57667">
    <property type="entry name" value="beta-beta-alpha zinc fingers"/>
    <property type="match status" value="2"/>
</dbReference>
<dbReference type="InterPro" id="IPR013087">
    <property type="entry name" value="Znf_C2H2_type"/>
</dbReference>
<dbReference type="Proteomes" id="UP001458880">
    <property type="component" value="Unassembled WGS sequence"/>
</dbReference>
<comment type="subcellular location">
    <subcellularLocation>
        <location evidence="1">Nucleus</location>
    </subcellularLocation>
</comment>
<dbReference type="SMART" id="SM00355">
    <property type="entry name" value="ZnF_C2H2"/>
    <property type="match status" value="5"/>
</dbReference>
<reference evidence="9 10" key="1">
    <citation type="journal article" date="2024" name="BMC Genomics">
        <title>De novo assembly and annotation of Popillia japonica's genome with initial clues to its potential as an invasive pest.</title>
        <authorList>
            <person name="Cucini C."/>
            <person name="Boschi S."/>
            <person name="Funari R."/>
            <person name="Cardaioli E."/>
            <person name="Iannotti N."/>
            <person name="Marturano G."/>
            <person name="Paoli F."/>
            <person name="Bruttini M."/>
            <person name="Carapelli A."/>
            <person name="Frati F."/>
            <person name="Nardi F."/>
        </authorList>
    </citation>
    <scope>NUCLEOTIDE SEQUENCE [LARGE SCALE GENOMIC DNA]</scope>
    <source>
        <strain evidence="9">DMR45628</strain>
    </source>
</reference>
<keyword evidence="6" id="KW-0539">Nucleus</keyword>
<evidence type="ECO:0000313" key="9">
    <source>
        <dbReference type="EMBL" id="KAK9730013.1"/>
    </source>
</evidence>
<feature type="domain" description="C2H2-type" evidence="8">
    <location>
        <begin position="275"/>
        <end position="293"/>
    </location>
</feature>
<sequence length="377" mass="44478">MDKTGACNSWEEEKIQLQNHISGLDVIYITADIDDSMVNGENVDIFIQNEEFTDYSEYVVRRRKRYEKAPSFLDIFIQNEEFTDYSEYVVRRRKRYEKAPSYGIRTDNVGHYPALTNEAQRCKNVNCTKKKHAKSRWICVKCNVHLCDRFKCHNCGKSYKLKGCLRRHLQLECGKPPQFKCSLCHYRSKRRHDILKHLKIIHRNDIPEPQYSDVIQLKSNSSREDTACSCADNLDIPVRIEITEGMPISLLWSDCQNLDAKVNLPWMQPVKQDIFACVKCGKTYKRKDTLQRHLTYECKINTDRIKGSFGCDKCGRFYIRKDSLQRHLTYECGKEPQFQCPFCPQKCKRKTHQVRHVYRRHKDQIGLFTENNPDIPL</sequence>
<proteinExistence type="predicted"/>
<dbReference type="GO" id="GO:0008270">
    <property type="term" value="F:zinc ion binding"/>
    <property type="evidence" value="ECO:0007669"/>
    <property type="project" value="UniProtKB-KW"/>
</dbReference>
<protein>
    <submittedName>
        <fullName evidence="9">Zinc finger, C2H2 type</fullName>
    </submittedName>
</protein>